<dbReference type="Pfam" id="PF00386">
    <property type="entry name" value="C1q"/>
    <property type="match status" value="1"/>
</dbReference>
<sequence>MMHFFNLLWFVAFVFMIGEKGSAYSLAVSNSSEEYVYYNIYNKIDSMQKAFQTLETNVQRKNNMLRQILQPITEMDDNIKMSDQSSQVTKTVQPLQKNDAAVGFTTKLQSATYSSTSSIIRGGLILYNGGNAYNGTVFTCPSPGLYLFHVSVLTNTERGGIWIYMNSQQLTLAHAGTGAPQWNGASVSAAVWLNVGDQVYLRSYGSTLRLDSNSAFTGVKIN</sequence>
<dbReference type="InterPro" id="IPR001073">
    <property type="entry name" value="C1q_dom"/>
</dbReference>
<dbReference type="GeneID" id="111102363"/>
<dbReference type="PANTHER" id="PTHR22923">
    <property type="entry name" value="CEREBELLIN-RELATED"/>
    <property type="match status" value="1"/>
</dbReference>
<feature type="signal peptide" evidence="4">
    <location>
        <begin position="1"/>
        <end position="23"/>
    </location>
</feature>
<evidence type="ECO:0000256" key="2">
    <source>
        <dbReference type="ARBA" id="ARBA00022525"/>
    </source>
</evidence>
<dbReference type="PRINTS" id="PR00007">
    <property type="entry name" value="COMPLEMNTC1Q"/>
</dbReference>
<comment type="subcellular location">
    <subcellularLocation>
        <location evidence="1">Secreted</location>
    </subcellularLocation>
</comment>
<dbReference type="InterPro" id="IPR008983">
    <property type="entry name" value="Tumour_necrosis_fac-like_dom"/>
</dbReference>
<dbReference type="KEGG" id="cvn:111102363"/>
<evidence type="ECO:0000313" key="6">
    <source>
        <dbReference type="Proteomes" id="UP000694844"/>
    </source>
</evidence>
<dbReference type="SMART" id="SM00110">
    <property type="entry name" value="C1Q"/>
    <property type="match status" value="1"/>
</dbReference>
<feature type="domain" description="C1q" evidence="5">
    <location>
        <begin position="95"/>
        <end position="218"/>
    </location>
</feature>
<dbReference type="GO" id="GO:0005576">
    <property type="term" value="C:extracellular region"/>
    <property type="evidence" value="ECO:0007669"/>
    <property type="project" value="UniProtKB-SubCell"/>
</dbReference>
<reference evidence="7" key="1">
    <citation type="submission" date="2025-08" db="UniProtKB">
        <authorList>
            <consortium name="RefSeq"/>
        </authorList>
    </citation>
    <scope>IDENTIFICATION</scope>
    <source>
        <tissue evidence="7">Whole sample</tissue>
    </source>
</reference>
<keyword evidence="6" id="KW-1185">Reference proteome</keyword>
<gene>
    <name evidence="7" type="primary">LOC111102363</name>
</gene>
<evidence type="ECO:0000313" key="7">
    <source>
        <dbReference type="RefSeq" id="XP_022290764.1"/>
    </source>
</evidence>
<dbReference type="RefSeq" id="XP_022290764.1">
    <property type="nucleotide sequence ID" value="XM_022435056.1"/>
</dbReference>
<dbReference type="PANTHER" id="PTHR22923:SF116">
    <property type="entry name" value="C1Q DOMAIN-CONTAINING PROTEIN"/>
    <property type="match status" value="1"/>
</dbReference>
<proteinExistence type="predicted"/>
<organism evidence="6 7">
    <name type="scientific">Crassostrea virginica</name>
    <name type="common">Eastern oyster</name>
    <dbReference type="NCBI Taxonomy" id="6565"/>
    <lineage>
        <taxon>Eukaryota</taxon>
        <taxon>Metazoa</taxon>
        <taxon>Spiralia</taxon>
        <taxon>Lophotrochozoa</taxon>
        <taxon>Mollusca</taxon>
        <taxon>Bivalvia</taxon>
        <taxon>Autobranchia</taxon>
        <taxon>Pteriomorphia</taxon>
        <taxon>Ostreida</taxon>
        <taxon>Ostreoidea</taxon>
        <taxon>Ostreidae</taxon>
        <taxon>Crassostrea</taxon>
    </lineage>
</organism>
<evidence type="ECO:0000256" key="4">
    <source>
        <dbReference type="SAM" id="SignalP"/>
    </source>
</evidence>
<name>A0A8B8AL45_CRAVI</name>
<dbReference type="SUPFAM" id="SSF49842">
    <property type="entry name" value="TNF-like"/>
    <property type="match status" value="1"/>
</dbReference>
<dbReference type="Gene3D" id="2.60.120.40">
    <property type="match status" value="1"/>
</dbReference>
<evidence type="ECO:0000259" key="5">
    <source>
        <dbReference type="SMART" id="SM00110"/>
    </source>
</evidence>
<protein>
    <submittedName>
        <fullName evidence="7">Uncharacterized protein LOC111102363</fullName>
    </submittedName>
</protein>
<feature type="chain" id="PRO_5034273307" evidence="4">
    <location>
        <begin position="24"/>
        <end position="222"/>
    </location>
</feature>
<keyword evidence="2" id="KW-0964">Secreted</keyword>
<dbReference type="AlphaFoldDB" id="A0A8B8AL45"/>
<evidence type="ECO:0000256" key="3">
    <source>
        <dbReference type="ARBA" id="ARBA00022729"/>
    </source>
</evidence>
<evidence type="ECO:0000256" key="1">
    <source>
        <dbReference type="ARBA" id="ARBA00004613"/>
    </source>
</evidence>
<dbReference type="InterPro" id="IPR050822">
    <property type="entry name" value="Cerebellin_Synaptic_Org"/>
</dbReference>
<keyword evidence="3 4" id="KW-0732">Signal</keyword>
<accession>A0A8B8AL45</accession>
<dbReference type="Proteomes" id="UP000694844">
    <property type="component" value="Chromosome 7"/>
</dbReference>